<reference evidence="2" key="1">
    <citation type="submission" date="2023-03" db="EMBL/GenBank/DDBJ databases">
        <title>Massive genome expansion in bonnet fungi (Mycena s.s.) driven by repeated elements and novel gene families across ecological guilds.</title>
        <authorList>
            <consortium name="Lawrence Berkeley National Laboratory"/>
            <person name="Harder C.B."/>
            <person name="Miyauchi S."/>
            <person name="Viragh M."/>
            <person name="Kuo A."/>
            <person name="Thoen E."/>
            <person name="Andreopoulos B."/>
            <person name="Lu D."/>
            <person name="Skrede I."/>
            <person name="Drula E."/>
            <person name="Henrissat B."/>
            <person name="Morin E."/>
            <person name="Kohler A."/>
            <person name="Barry K."/>
            <person name="LaButti K."/>
            <person name="Morin E."/>
            <person name="Salamov A."/>
            <person name="Lipzen A."/>
            <person name="Mereny Z."/>
            <person name="Hegedus B."/>
            <person name="Baldrian P."/>
            <person name="Stursova M."/>
            <person name="Weitz H."/>
            <person name="Taylor A."/>
            <person name="Grigoriev I.V."/>
            <person name="Nagy L.G."/>
            <person name="Martin F."/>
            <person name="Kauserud H."/>
        </authorList>
    </citation>
    <scope>NUCLEOTIDE SEQUENCE</scope>
    <source>
        <strain evidence="2">9144</strain>
    </source>
</reference>
<gene>
    <name evidence="2" type="ORF">GGX14DRAFT_558383</name>
</gene>
<evidence type="ECO:0000313" key="2">
    <source>
        <dbReference type="EMBL" id="KAJ7222297.1"/>
    </source>
</evidence>
<proteinExistence type="predicted"/>
<protein>
    <submittedName>
        <fullName evidence="2">Uncharacterized protein</fullName>
    </submittedName>
</protein>
<feature type="region of interest" description="Disordered" evidence="1">
    <location>
        <begin position="179"/>
        <end position="203"/>
    </location>
</feature>
<sequence>MPWNDLAQDGIYYDNQKFSLPYRLITPGSLELPQLYGLAQYFSGRPSADPFVFRDQAEVARLLGNARALLNPVAQTELEVEQTENSFGKPREDVPAADEVHVPPNEVPKKRGRPPKVQSDFKIPSPKKLKPNPVDITRSSTTPPERPKRVIPPKKSSVKHDSRAKVKPGFEIRLYAYDEKGNRGEEIREQRQPNHGKEDCRSL</sequence>
<dbReference type="AlphaFoldDB" id="A0AAD6VTI3"/>
<evidence type="ECO:0000313" key="3">
    <source>
        <dbReference type="Proteomes" id="UP001219525"/>
    </source>
</evidence>
<organism evidence="2 3">
    <name type="scientific">Mycena pura</name>
    <dbReference type="NCBI Taxonomy" id="153505"/>
    <lineage>
        <taxon>Eukaryota</taxon>
        <taxon>Fungi</taxon>
        <taxon>Dikarya</taxon>
        <taxon>Basidiomycota</taxon>
        <taxon>Agaricomycotina</taxon>
        <taxon>Agaricomycetes</taxon>
        <taxon>Agaricomycetidae</taxon>
        <taxon>Agaricales</taxon>
        <taxon>Marasmiineae</taxon>
        <taxon>Mycenaceae</taxon>
        <taxon>Mycena</taxon>
    </lineage>
</organism>
<name>A0AAD6VTI3_9AGAR</name>
<comment type="caution">
    <text evidence="2">The sequence shown here is derived from an EMBL/GenBank/DDBJ whole genome shotgun (WGS) entry which is preliminary data.</text>
</comment>
<accession>A0AAD6VTI3</accession>
<dbReference type="Proteomes" id="UP001219525">
    <property type="component" value="Unassembled WGS sequence"/>
</dbReference>
<feature type="region of interest" description="Disordered" evidence="1">
    <location>
        <begin position="80"/>
        <end position="167"/>
    </location>
</feature>
<keyword evidence="3" id="KW-1185">Reference proteome</keyword>
<feature type="compositionally biased region" description="Basic and acidic residues" evidence="1">
    <location>
        <begin position="158"/>
        <end position="167"/>
    </location>
</feature>
<dbReference type="EMBL" id="JARJCW010000007">
    <property type="protein sequence ID" value="KAJ7222297.1"/>
    <property type="molecule type" value="Genomic_DNA"/>
</dbReference>
<evidence type="ECO:0000256" key="1">
    <source>
        <dbReference type="SAM" id="MobiDB-lite"/>
    </source>
</evidence>
<feature type="compositionally biased region" description="Basic and acidic residues" evidence="1">
    <location>
        <begin position="89"/>
        <end position="101"/>
    </location>
</feature>